<comment type="caution">
    <text evidence="1">The sequence shown here is derived from an EMBL/GenBank/DDBJ whole genome shotgun (WGS) entry which is preliminary data.</text>
</comment>
<evidence type="ECO:0000313" key="2">
    <source>
        <dbReference type="Proteomes" id="UP001057402"/>
    </source>
</evidence>
<dbReference type="Proteomes" id="UP001057402">
    <property type="component" value="Chromosome 3"/>
</dbReference>
<gene>
    <name evidence="1" type="ORF">MLD38_007376</name>
</gene>
<keyword evidence="2" id="KW-1185">Reference proteome</keyword>
<organism evidence="1 2">
    <name type="scientific">Melastoma candidum</name>
    <dbReference type="NCBI Taxonomy" id="119954"/>
    <lineage>
        <taxon>Eukaryota</taxon>
        <taxon>Viridiplantae</taxon>
        <taxon>Streptophyta</taxon>
        <taxon>Embryophyta</taxon>
        <taxon>Tracheophyta</taxon>
        <taxon>Spermatophyta</taxon>
        <taxon>Magnoliopsida</taxon>
        <taxon>eudicotyledons</taxon>
        <taxon>Gunneridae</taxon>
        <taxon>Pentapetalae</taxon>
        <taxon>rosids</taxon>
        <taxon>malvids</taxon>
        <taxon>Myrtales</taxon>
        <taxon>Melastomataceae</taxon>
        <taxon>Melastomatoideae</taxon>
        <taxon>Melastomateae</taxon>
        <taxon>Melastoma</taxon>
    </lineage>
</organism>
<dbReference type="EMBL" id="CM042882">
    <property type="protein sequence ID" value="KAI4381292.1"/>
    <property type="molecule type" value="Genomic_DNA"/>
</dbReference>
<proteinExistence type="predicted"/>
<protein>
    <submittedName>
        <fullName evidence="1">Uncharacterized protein</fullName>
    </submittedName>
</protein>
<sequence>MAENKKHLEFDELDKLLGEIPSATSGNLRSEDSGPNRESLARKLSPVLVDTCRGPCPEKFPANGSPIEGKAYADEPKQSRVNGTLMADARLPDDLSLASALAGLSLENGYAAQVANNAFLLGNGYPNNFGIENFSMESHANSVYPFQSRSGAPAPYHEFSGPNLIKVDHQMSNRVPLLPGMPIPAVEFPVNITTAQKQYLVDSQAPLPYFQHRQDGHDSHISWSTEDDHIYKRWNGNFCYQQLCDYQVDPQNIPFQGNTNYVARAMGQNPRGQYQELPISRQCREYEQGPFLDHNGTVKYLRQANLGLSSSDAHASFPQRIRNSRLCEVNGEGGLKHAWVGGGNNFISHARENGKLSSNGQLCHGLCNQTAGFFQTDGIDSWFVPPDGTYLKNYESRFCSQKINLDVEEVAGRICLMAKDQQGCRLLQRKIAEGSPEVVEKIFFEVIDHTVELMTDPFGNYLVQKLLEVCDDGQLTQILKVITRMPGGLVQISCDMHGTRAVQKVIETLKTREHKVMVVNSLKPGIVTLMKNMNGNHVAQRCLQYLGPAYTQFLFEAAATNCVELATDRHGCCVLQKCLSHSGGKERQLLIREIVSNALILSQDPFGNYVVQYVFELHVPEAMMEIMDHLEGKFVDLSMQKYSSNVVEKCLKFSGDEGRTRIIRELIEHPRFDQIMQDPYGNYVIQAALSVSEGTIKDSLVEAIEPHVPGLRTSPYGKKVLSSSRTKKQPSWV</sequence>
<name>A0ACB9RZG7_9MYRT</name>
<evidence type="ECO:0000313" key="1">
    <source>
        <dbReference type="EMBL" id="KAI4381292.1"/>
    </source>
</evidence>
<reference evidence="2" key="1">
    <citation type="journal article" date="2023" name="Front. Plant Sci.">
        <title>Chromosomal-level genome assembly of Melastoma candidum provides insights into trichome evolution.</title>
        <authorList>
            <person name="Zhong Y."/>
            <person name="Wu W."/>
            <person name="Sun C."/>
            <person name="Zou P."/>
            <person name="Liu Y."/>
            <person name="Dai S."/>
            <person name="Zhou R."/>
        </authorList>
    </citation>
    <scope>NUCLEOTIDE SEQUENCE [LARGE SCALE GENOMIC DNA]</scope>
</reference>
<accession>A0ACB9RZG7</accession>